<evidence type="ECO:0000259" key="7">
    <source>
        <dbReference type="Pfam" id="PF17917"/>
    </source>
</evidence>
<evidence type="ECO:0000256" key="2">
    <source>
        <dbReference type="ARBA" id="ARBA00022695"/>
    </source>
</evidence>
<dbReference type="InterPro" id="IPR041373">
    <property type="entry name" value="RT_RNaseH"/>
</dbReference>
<keyword evidence="5" id="KW-0378">Hydrolase</keyword>
<organism evidence="9 10">
    <name type="scientific">Elysia crispata</name>
    <name type="common">lettuce slug</name>
    <dbReference type="NCBI Taxonomy" id="231223"/>
    <lineage>
        <taxon>Eukaryota</taxon>
        <taxon>Metazoa</taxon>
        <taxon>Spiralia</taxon>
        <taxon>Lophotrochozoa</taxon>
        <taxon>Mollusca</taxon>
        <taxon>Gastropoda</taxon>
        <taxon>Heterobranchia</taxon>
        <taxon>Euthyneura</taxon>
        <taxon>Panpulmonata</taxon>
        <taxon>Sacoglossa</taxon>
        <taxon>Placobranchoidea</taxon>
        <taxon>Plakobranchidae</taxon>
        <taxon>Elysia</taxon>
    </lineage>
</organism>
<evidence type="ECO:0000256" key="4">
    <source>
        <dbReference type="ARBA" id="ARBA00022759"/>
    </source>
</evidence>
<dbReference type="GO" id="GO:0003964">
    <property type="term" value="F:RNA-directed DNA polymerase activity"/>
    <property type="evidence" value="ECO:0007669"/>
    <property type="project" value="UniProtKB-KW"/>
</dbReference>
<dbReference type="Pfam" id="PF17921">
    <property type="entry name" value="Integrase_H2C2"/>
    <property type="match status" value="1"/>
</dbReference>
<dbReference type="InterPro" id="IPR041588">
    <property type="entry name" value="Integrase_H2C2"/>
</dbReference>
<keyword evidence="10" id="KW-1185">Reference proteome</keyword>
<evidence type="ECO:0000259" key="8">
    <source>
        <dbReference type="Pfam" id="PF17921"/>
    </source>
</evidence>
<accession>A0AAE1DLX2</accession>
<keyword evidence="6" id="KW-0695">RNA-directed DNA polymerase</keyword>
<dbReference type="Proteomes" id="UP001283361">
    <property type="component" value="Unassembled WGS sequence"/>
</dbReference>
<gene>
    <name evidence="9" type="ORF">RRG08_050758</name>
</gene>
<evidence type="ECO:0008006" key="11">
    <source>
        <dbReference type="Google" id="ProtNLM"/>
    </source>
</evidence>
<dbReference type="EMBL" id="JAWDGP010003448">
    <property type="protein sequence ID" value="KAK3774253.1"/>
    <property type="molecule type" value="Genomic_DNA"/>
</dbReference>
<keyword evidence="2" id="KW-0548">Nucleotidyltransferase</keyword>
<keyword evidence="1" id="KW-0808">Transferase</keyword>
<comment type="caution">
    <text evidence="9">The sequence shown here is derived from an EMBL/GenBank/DDBJ whole genome shotgun (WGS) entry which is preliminary data.</text>
</comment>
<evidence type="ECO:0000256" key="5">
    <source>
        <dbReference type="ARBA" id="ARBA00022801"/>
    </source>
</evidence>
<sequence length="117" mass="13403">MLAIIFGLERFDQCTFGQKVMVISDHKPLETIIKKPLSQHQKAPESLGKEIKQKLHAAHLGYDNMMRRVRDTVYWPGIHSEVKTIANTCERCQESKPCNCRMLQRGITLGKGGDWHV</sequence>
<dbReference type="PANTHER" id="PTHR37984">
    <property type="entry name" value="PROTEIN CBG26694"/>
    <property type="match status" value="1"/>
</dbReference>
<evidence type="ECO:0000313" key="9">
    <source>
        <dbReference type="EMBL" id="KAK3774253.1"/>
    </source>
</evidence>
<dbReference type="Gene3D" id="1.10.340.70">
    <property type="match status" value="1"/>
</dbReference>
<dbReference type="GO" id="GO:0004519">
    <property type="term" value="F:endonuclease activity"/>
    <property type="evidence" value="ECO:0007669"/>
    <property type="project" value="UniProtKB-KW"/>
</dbReference>
<evidence type="ECO:0000256" key="3">
    <source>
        <dbReference type="ARBA" id="ARBA00022722"/>
    </source>
</evidence>
<feature type="domain" description="Integrase zinc-binding" evidence="8">
    <location>
        <begin position="44"/>
        <end position="97"/>
    </location>
</feature>
<dbReference type="GO" id="GO:0016787">
    <property type="term" value="F:hydrolase activity"/>
    <property type="evidence" value="ECO:0007669"/>
    <property type="project" value="UniProtKB-KW"/>
</dbReference>
<dbReference type="PANTHER" id="PTHR37984:SF5">
    <property type="entry name" value="PROTEIN NYNRIN-LIKE"/>
    <property type="match status" value="1"/>
</dbReference>
<evidence type="ECO:0000256" key="1">
    <source>
        <dbReference type="ARBA" id="ARBA00022679"/>
    </source>
</evidence>
<evidence type="ECO:0000313" key="10">
    <source>
        <dbReference type="Proteomes" id="UP001283361"/>
    </source>
</evidence>
<feature type="domain" description="Reverse transcriptase RNase H-like" evidence="7">
    <location>
        <begin position="1"/>
        <end position="37"/>
    </location>
</feature>
<dbReference type="Pfam" id="PF17917">
    <property type="entry name" value="RT_RNaseH"/>
    <property type="match status" value="1"/>
</dbReference>
<reference evidence="9" key="1">
    <citation type="journal article" date="2023" name="G3 (Bethesda)">
        <title>A reference genome for the long-term kleptoplast-retaining sea slug Elysia crispata morphotype clarki.</title>
        <authorList>
            <person name="Eastman K.E."/>
            <person name="Pendleton A.L."/>
            <person name="Shaikh M.A."/>
            <person name="Suttiyut T."/>
            <person name="Ogas R."/>
            <person name="Tomko P."/>
            <person name="Gavelis G."/>
            <person name="Widhalm J.R."/>
            <person name="Wisecaver J.H."/>
        </authorList>
    </citation>
    <scope>NUCLEOTIDE SEQUENCE</scope>
    <source>
        <strain evidence="9">ECLA1</strain>
    </source>
</reference>
<keyword evidence="3" id="KW-0540">Nuclease</keyword>
<name>A0AAE1DLX2_9GAST</name>
<dbReference type="InterPro" id="IPR050951">
    <property type="entry name" value="Retrovirus_Pol_polyprotein"/>
</dbReference>
<evidence type="ECO:0000256" key="6">
    <source>
        <dbReference type="ARBA" id="ARBA00022918"/>
    </source>
</evidence>
<dbReference type="AlphaFoldDB" id="A0AAE1DLX2"/>
<keyword evidence="4" id="KW-0255">Endonuclease</keyword>
<proteinExistence type="predicted"/>
<protein>
    <recommendedName>
        <fullName evidence="11">Integrase zinc-binding domain-containing protein</fullName>
    </recommendedName>
</protein>